<keyword evidence="1" id="KW-0732">Signal</keyword>
<dbReference type="AlphaFoldDB" id="A0A518DBU9"/>
<reference evidence="2 3" key="1">
    <citation type="submission" date="2019-02" db="EMBL/GenBank/DDBJ databases">
        <title>Deep-cultivation of Planctomycetes and their phenomic and genomic characterization uncovers novel biology.</title>
        <authorList>
            <person name="Wiegand S."/>
            <person name="Jogler M."/>
            <person name="Boedeker C."/>
            <person name="Pinto D."/>
            <person name="Vollmers J."/>
            <person name="Rivas-Marin E."/>
            <person name="Kohn T."/>
            <person name="Peeters S.H."/>
            <person name="Heuer A."/>
            <person name="Rast P."/>
            <person name="Oberbeckmann S."/>
            <person name="Bunk B."/>
            <person name="Jeske O."/>
            <person name="Meyerdierks A."/>
            <person name="Storesund J.E."/>
            <person name="Kallscheuer N."/>
            <person name="Luecker S."/>
            <person name="Lage O.M."/>
            <person name="Pohl T."/>
            <person name="Merkel B.J."/>
            <person name="Hornburger P."/>
            <person name="Mueller R.-W."/>
            <person name="Bruemmer F."/>
            <person name="Labrenz M."/>
            <person name="Spormann A.M."/>
            <person name="Op den Camp H."/>
            <person name="Overmann J."/>
            <person name="Amann R."/>
            <person name="Jetten M.S.M."/>
            <person name="Mascher T."/>
            <person name="Medema M.H."/>
            <person name="Devos D.P."/>
            <person name="Kaster A.-K."/>
            <person name="Ovreas L."/>
            <person name="Rohde M."/>
            <person name="Galperin M.Y."/>
            <person name="Jogler C."/>
        </authorList>
    </citation>
    <scope>NUCLEOTIDE SEQUENCE [LARGE SCALE GENOMIC DNA]</scope>
    <source>
        <strain evidence="2 3">Pla175</strain>
    </source>
</reference>
<evidence type="ECO:0000313" key="2">
    <source>
        <dbReference type="EMBL" id="QDU88916.1"/>
    </source>
</evidence>
<dbReference type="Proteomes" id="UP000317429">
    <property type="component" value="Chromosome"/>
</dbReference>
<dbReference type="InterPro" id="IPR018247">
    <property type="entry name" value="EF_Hand_1_Ca_BS"/>
</dbReference>
<evidence type="ECO:0000313" key="3">
    <source>
        <dbReference type="Proteomes" id="UP000317429"/>
    </source>
</evidence>
<dbReference type="EMBL" id="CP036291">
    <property type="protein sequence ID" value="QDU88916.1"/>
    <property type="molecule type" value="Genomic_DNA"/>
</dbReference>
<dbReference type="RefSeq" id="WP_145284454.1">
    <property type="nucleotide sequence ID" value="NZ_CP036291.1"/>
</dbReference>
<name>A0A518DBU9_9BACT</name>
<proteinExistence type="predicted"/>
<sequence length="820" mass="87708" precursor="true">MTKQAFVVATIFFGLAAEPCCAYQVWMGTHLMESSVATNLDDWGMTASWLDGVNINRAPDDTNPASNSEWQTVLGQFANVSNTMTEIARSEVSKNPLTVNEAAFTAIGVELQQKFQEASNFNHAIDHLMFYDNATSYQGTQYNYNWTEVEAQHIRSWLDTNGHQDVSLIWNARNNSQANRDWSASALIDHVMIEASADSLLNNTNNQITLLNWLWTNPATANKNVILQIPRSNNAMTQYASTRQVAVTLGNEIGYENGLQSERLVFLPVTYNDNYAYLPETTSNDASYNDSLTSLALSLIEQRPYFEGRMGELPADFAASTERFELPASIASATDGSLRRHKGNNAVDGANLGFVVNSGSLDVGQTGAAPYDRAAVIPFQLPDFGDVDNPFLWTYFEGFLTKTATQDGLAADLYGLDRRSTAEILDSDYYGLTNSADPNATLLQDNFLTADMDVNASFYSNSGGNKNLLSFLNEQYAGGEGAGDYVFLRVSSNANNTQNWAFASGDSGDESLRPQLRYLSANVEVIPGSLIASWETWSEVSTDTWDATQSSGVTAQAVGSVEAGGVWFNLSNATVANGASSDGRYGAVGPTGADPSVASATDGVSLSNGYDGFMDFTLNDTSGAGTILTGFHFDLGAFRANAATDWELAVLAGGDLTAGALATGTATVGASPMQDDESIDLRGLTDNILDANGTVTFRLSFTGGVDASSGHHLFLDNVGVTGVSLGLAGDYNRDGVVDAADYTVWRDHLGAPAGTLPNDPYSGAIGADQYNTWRDHFGQSTSSAATVQNAAVPEPDSLAVLVLMAFGKLVVKRTSVATDD</sequence>
<keyword evidence="3" id="KW-1185">Reference proteome</keyword>
<protein>
    <submittedName>
        <fullName evidence="2">Uncharacterized protein</fullName>
    </submittedName>
</protein>
<accession>A0A518DBU9</accession>
<dbReference type="OrthoDB" id="266294at2"/>
<organism evidence="2 3">
    <name type="scientific">Pirellulimonas nuda</name>
    <dbReference type="NCBI Taxonomy" id="2528009"/>
    <lineage>
        <taxon>Bacteria</taxon>
        <taxon>Pseudomonadati</taxon>
        <taxon>Planctomycetota</taxon>
        <taxon>Planctomycetia</taxon>
        <taxon>Pirellulales</taxon>
        <taxon>Lacipirellulaceae</taxon>
        <taxon>Pirellulimonas</taxon>
    </lineage>
</organism>
<feature type="signal peptide" evidence="1">
    <location>
        <begin position="1"/>
        <end position="22"/>
    </location>
</feature>
<gene>
    <name evidence="2" type="ORF">Pla175_23000</name>
</gene>
<dbReference type="KEGG" id="pnd:Pla175_23000"/>
<evidence type="ECO:0000256" key="1">
    <source>
        <dbReference type="SAM" id="SignalP"/>
    </source>
</evidence>
<feature type="chain" id="PRO_5022174087" evidence="1">
    <location>
        <begin position="23"/>
        <end position="820"/>
    </location>
</feature>
<dbReference type="PROSITE" id="PS00018">
    <property type="entry name" value="EF_HAND_1"/>
    <property type="match status" value="1"/>
</dbReference>